<name>A0AAV6P4W0_9ROSI</name>
<evidence type="ECO:0000256" key="4">
    <source>
        <dbReference type="ARBA" id="ARBA00023159"/>
    </source>
</evidence>
<keyword evidence="6 8" id="KW-0539">Nucleus</keyword>
<accession>A0AAV6P4W0</accession>
<dbReference type="SMART" id="SM00521">
    <property type="entry name" value="CBF"/>
    <property type="match status" value="1"/>
</dbReference>
<keyword evidence="11" id="KW-1185">Reference proteome</keyword>
<feature type="compositionally biased region" description="Polar residues" evidence="9">
    <location>
        <begin position="181"/>
        <end position="198"/>
    </location>
</feature>
<keyword evidence="3 8" id="KW-0238">DNA-binding</keyword>
<dbReference type="InterPro" id="IPR001289">
    <property type="entry name" value="NFYA"/>
</dbReference>
<protein>
    <recommendedName>
        <fullName evidence="8">Nuclear transcription factor Y subunit</fullName>
    </recommendedName>
</protein>
<keyword evidence="2 8" id="KW-0805">Transcription regulation</keyword>
<dbReference type="PANTHER" id="PTHR12632">
    <property type="entry name" value="TRANSCRIPTION FACTOR NF-Y ALPHA-RELATED"/>
    <property type="match status" value="1"/>
</dbReference>
<keyword evidence="5 8" id="KW-0804">Transcription</keyword>
<evidence type="ECO:0000256" key="3">
    <source>
        <dbReference type="ARBA" id="ARBA00023125"/>
    </source>
</evidence>
<dbReference type="GO" id="GO:0003700">
    <property type="term" value="F:DNA-binding transcription factor activity"/>
    <property type="evidence" value="ECO:0007669"/>
    <property type="project" value="UniProtKB-UniRule"/>
</dbReference>
<feature type="compositionally biased region" description="Polar residues" evidence="9">
    <location>
        <begin position="419"/>
        <end position="432"/>
    </location>
</feature>
<gene>
    <name evidence="10" type="primary">NFYA1</name>
    <name evidence="10" type="ORF">SDJN03_03235</name>
</gene>
<feature type="region of interest" description="Disordered" evidence="9">
    <location>
        <begin position="98"/>
        <end position="125"/>
    </location>
</feature>
<dbReference type="InterPro" id="IPR018362">
    <property type="entry name" value="CCAAT-binding_factor_CS"/>
</dbReference>
<keyword evidence="4" id="KW-0010">Activator</keyword>
<comment type="subunit">
    <text evidence="7">Heterotrimeric transcription factor composed of three components, NF-YA, NF-YB and NF-YC. NF-YB and NF-YC must interact and dimerize for NF-YA association and DNA binding.</text>
</comment>
<feature type="non-terminal residue" evidence="10">
    <location>
        <position position="1"/>
    </location>
</feature>
<reference evidence="10 11" key="1">
    <citation type="journal article" date="2021" name="Hortic Res">
        <title>The domestication of Cucurbita argyrosperma as revealed by the genome of its wild relative.</title>
        <authorList>
            <person name="Barrera-Redondo J."/>
            <person name="Sanchez-de la Vega G."/>
            <person name="Aguirre-Liguori J.A."/>
            <person name="Castellanos-Morales G."/>
            <person name="Gutierrez-Guerrero Y.T."/>
            <person name="Aguirre-Dugua X."/>
            <person name="Aguirre-Planter E."/>
            <person name="Tenaillon M.I."/>
            <person name="Lira-Saade R."/>
            <person name="Eguiarte L.E."/>
        </authorList>
    </citation>
    <scope>NUCLEOTIDE SEQUENCE [LARGE SCALE GENOMIC DNA]</scope>
    <source>
        <strain evidence="10">JBR-2021</strain>
    </source>
</reference>
<feature type="compositionally biased region" description="Low complexity" evidence="9">
    <location>
        <begin position="341"/>
        <end position="354"/>
    </location>
</feature>
<dbReference type="EMBL" id="JAGKQH010000002">
    <property type="protein sequence ID" value="KAG6605918.1"/>
    <property type="molecule type" value="Genomic_DNA"/>
</dbReference>
<feature type="region of interest" description="Disordered" evidence="9">
    <location>
        <begin position="410"/>
        <end position="439"/>
    </location>
</feature>
<proteinExistence type="inferred from homology"/>
<comment type="subcellular location">
    <subcellularLocation>
        <location evidence="1 8">Nucleus</location>
    </subcellularLocation>
</comment>
<dbReference type="GO" id="GO:0003677">
    <property type="term" value="F:DNA binding"/>
    <property type="evidence" value="ECO:0007669"/>
    <property type="project" value="UniProtKB-KW"/>
</dbReference>
<evidence type="ECO:0000256" key="6">
    <source>
        <dbReference type="ARBA" id="ARBA00023242"/>
    </source>
</evidence>
<evidence type="ECO:0000256" key="7">
    <source>
        <dbReference type="ARBA" id="ARBA00025911"/>
    </source>
</evidence>
<feature type="compositionally biased region" description="Polar residues" evidence="9">
    <location>
        <begin position="139"/>
        <end position="169"/>
    </location>
</feature>
<sequence>MGYVACAAVDALKRRSPHLRQAFPGLCSSSACHLTTHVNWEPALPGFARLNSRGVDLEESRSLKLEGAVAGGRVAGTEIPTVFFLNPALRISSIFSPEGMQSKSKSVNQVESEPPNMQQTGSYSEPWWRSIGYNPISPSATGGNVSNSPSLECTNGASESNDQSMSNADLNEDDDDDTTKETQAASYGQGQHNNQHAVSTAPRVHGGCITQPPQLELVGHSIACASNQYQDPYYAGLMAAYGHQPMGYPPFIGMPHARMALPLEVAQEPVFVNAKQYQGILRRRQARAKAEVENKLIKVRKPYLHESRHQHAMRRARGTGGRFAKKNEAKSLSSTMKSKESGSGQAISSSSSGSEAVPGALAETWNSSNSQQEARAQLHESYEARSYVNGNSHFHNYSSFQASSYALLSGERGEDGDCSGQQRGSISENQAAQRRLAIK</sequence>
<evidence type="ECO:0000256" key="1">
    <source>
        <dbReference type="ARBA" id="ARBA00004123"/>
    </source>
</evidence>
<evidence type="ECO:0000313" key="11">
    <source>
        <dbReference type="Proteomes" id="UP000685013"/>
    </source>
</evidence>
<evidence type="ECO:0000313" key="10">
    <source>
        <dbReference type="EMBL" id="KAG6605918.1"/>
    </source>
</evidence>
<evidence type="ECO:0000256" key="8">
    <source>
        <dbReference type="RuleBase" id="RU367155"/>
    </source>
</evidence>
<dbReference type="Proteomes" id="UP000685013">
    <property type="component" value="Chromosome 2"/>
</dbReference>
<feature type="region of interest" description="Disordered" evidence="9">
    <location>
        <begin position="306"/>
        <end position="358"/>
    </location>
</feature>
<comment type="caution">
    <text evidence="10">The sequence shown here is derived from an EMBL/GenBank/DDBJ whole genome shotgun (WGS) entry which is preliminary data.</text>
</comment>
<dbReference type="Pfam" id="PF02045">
    <property type="entry name" value="CBFB_NFYA"/>
    <property type="match status" value="1"/>
</dbReference>
<dbReference type="PROSITE" id="PS00686">
    <property type="entry name" value="NFYA_HAP2_1"/>
    <property type="match status" value="1"/>
</dbReference>
<dbReference type="GO" id="GO:0016602">
    <property type="term" value="C:CCAAT-binding factor complex"/>
    <property type="evidence" value="ECO:0007669"/>
    <property type="project" value="InterPro"/>
</dbReference>
<evidence type="ECO:0000256" key="9">
    <source>
        <dbReference type="SAM" id="MobiDB-lite"/>
    </source>
</evidence>
<organism evidence="10 11">
    <name type="scientific">Cucurbita argyrosperma subsp. sororia</name>
    <dbReference type="NCBI Taxonomy" id="37648"/>
    <lineage>
        <taxon>Eukaryota</taxon>
        <taxon>Viridiplantae</taxon>
        <taxon>Streptophyta</taxon>
        <taxon>Embryophyta</taxon>
        <taxon>Tracheophyta</taxon>
        <taxon>Spermatophyta</taxon>
        <taxon>Magnoliopsida</taxon>
        <taxon>eudicotyledons</taxon>
        <taxon>Gunneridae</taxon>
        <taxon>Pentapetalae</taxon>
        <taxon>rosids</taxon>
        <taxon>fabids</taxon>
        <taxon>Cucurbitales</taxon>
        <taxon>Cucurbitaceae</taxon>
        <taxon>Cucurbiteae</taxon>
        <taxon>Cucurbita</taxon>
    </lineage>
</organism>
<dbReference type="AlphaFoldDB" id="A0AAV6P4W0"/>
<feature type="region of interest" description="Disordered" evidence="9">
    <location>
        <begin position="139"/>
        <end position="205"/>
    </location>
</feature>
<evidence type="ECO:0000256" key="2">
    <source>
        <dbReference type="ARBA" id="ARBA00023015"/>
    </source>
</evidence>
<comment type="function">
    <text evidence="8">Component of the sequence-specific heterotrimeric transcription factor (NF-Y) which specifically recognizes a 5'-CCAAT-3' box motif found in the promoters of its target genes.</text>
</comment>
<evidence type="ECO:0000256" key="5">
    <source>
        <dbReference type="ARBA" id="ARBA00023163"/>
    </source>
</evidence>
<feature type="compositionally biased region" description="Polar residues" evidence="9">
    <location>
        <begin position="98"/>
        <end position="123"/>
    </location>
</feature>
<dbReference type="PROSITE" id="PS51152">
    <property type="entry name" value="NFYA_HAP2_2"/>
    <property type="match status" value="1"/>
</dbReference>
<comment type="similarity">
    <text evidence="8">Belongs to the NFYA/HAP2 subunit family.</text>
</comment>